<evidence type="ECO:0000256" key="1">
    <source>
        <dbReference type="SAM" id="MobiDB-lite"/>
    </source>
</evidence>
<evidence type="ECO:0000313" key="4">
    <source>
        <dbReference type="Proteomes" id="UP000001072"/>
    </source>
</evidence>
<dbReference type="VEuPathDB" id="FungiDB:MELLADRAFT_87365"/>
<evidence type="ECO:0000313" key="3">
    <source>
        <dbReference type="EMBL" id="EGG06296.1"/>
    </source>
</evidence>
<sequence length="224" mass="24384">MQSLSLQRTIVIVILAATTLCTITSATPFPDPQSTMATTADSPKDDNSTASSPSDTAQQTPSQTPPEHDHETHHRATNATHHRKTRASETKAINHDVAIVDDILKRLAQDGLSSQDIIRLAHNGTSTEIKEAKHRHYLAYHPFEESKRAKSLDALKKIAPIIDQINANFNATAATPSDVKPHVAEINRLRTEGHPYAMTIIANAASNMTRTSNTARASNTTRAT</sequence>
<accession>F4RN14</accession>
<protein>
    <submittedName>
        <fullName evidence="3">Secreted protein</fullName>
    </submittedName>
</protein>
<feature type="region of interest" description="Disordered" evidence="1">
    <location>
        <begin position="24"/>
        <end position="91"/>
    </location>
</feature>
<gene>
    <name evidence="3" type="ORF">MELLADRAFT_87365</name>
</gene>
<evidence type="ECO:0000256" key="2">
    <source>
        <dbReference type="SAM" id="SignalP"/>
    </source>
</evidence>
<dbReference type="Proteomes" id="UP000001072">
    <property type="component" value="Unassembled WGS sequence"/>
</dbReference>
<feature type="chain" id="PRO_5003320892" evidence="2">
    <location>
        <begin position="27"/>
        <end position="224"/>
    </location>
</feature>
<dbReference type="OrthoDB" id="10369980at2759"/>
<dbReference type="RefSeq" id="XP_007410534.1">
    <property type="nucleotide sequence ID" value="XM_007410472.1"/>
</dbReference>
<proteinExistence type="predicted"/>
<feature type="compositionally biased region" description="Basic residues" evidence="1">
    <location>
        <begin position="75"/>
        <end position="85"/>
    </location>
</feature>
<dbReference type="GeneID" id="18934489"/>
<keyword evidence="2" id="KW-0732">Signal</keyword>
<feature type="signal peptide" evidence="2">
    <location>
        <begin position="1"/>
        <end position="26"/>
    </location>
</feature>
<feature type="compositionally biased region" description="Polar residues" evidence="1">
    <location>
        <begin position="24"/>
        <end position="41"/>
    </location>
</feature>
<dbReference type="HOGENOM" id="CLU_1235271_0_0_1"/>
<reference evidence="4" key="1">
    <citation type="journal article" date="2011" name="Proc. Natl. Acad. Sci. U.S.A.">
        <title>Obligate biotrophy features unraveled by the genomic analysis of rust fungi.</title>
        <authorList>
            <person name="Duplessis S."/>
            <person name="Cuomo C.A."/>
            <person name="Lin Y.-C."/>
            <person name="Aerts A."/>
            <person name="Tisserant E."/>
            <person name="Veneault-Fourrey C."/>
            <person name="Joly D.L."/>
            <person name="Hacquard S."/>
            <person name="Amselem J."/>
            <person name="Cantarel B.L."/>
            <person name="Chiu R."/>
            <person name="Coutinho P.M."/>
            <person name="Feau N."/>
            <person name="Field M."/>
            <person name="Frey P."/>
            <person name="Gelhaye E."/>
            <person name="Goldberg J."/>
            <person name="Grabherr M.G."/>
            <person name="Kodira C.D."/>
            <person name="Kohler A."/>
            <person name="Kuees U."/>
            <person name="Lindquist E.A."/>
            <person name="Lucas S.M."/>
            <person name="Mago R."/>
            <person name="Mauceli E."/>
            <person name="Morin E."/>
            <person name="Murat C."/>
            <person name="Pangilinan J.L."/>
            <person name="Park R."/>
            <person name="Pearson M."/>
            <person name="Quesneville H."/>
            <person name="Rouhier N."/>
            <person name="Sakthikumar S."/>
            <person name="Salamov A.A."/>
            <person name="Schmutz J."/>
            <person name="Selles B."/>
            <person name="Shapiro H."/>
            <person name="Tanguay P."/>
            <person name="Tuskan G.A."/>
            <person name="Henrissat B."/>
            <person name="Van de Peer Y."/>
            <person name="Rouze P."/>
            <person name="Ellis J.G."/>
            <person name="Dodds P.N."/>
            <person name="Schein J.E."/>
            <person name="Zhong S."/>
            <person name="Hamelin R.C."/>
            <person name="Grigoriev I.V."/>
            <person name="Szabo L.J."/>
            <person name="Martin F."/>
        </authorList>
    </citation>
    <scope>NUCLEOTIDE SEQUENCE [LARGE SCALE GENOMIC DNA]</scope>
    <source>
        <strain evidence="4">98AG31 / pathotype 3-4-7</strain>
    </source>
</reference>
<dbReference type="EMBL" id="GL883109">
    <property type="protein sequence ID" value="EGG06296.1"/>
    <property type="molecule type" value="Genomic_DNA"/>
</dbReference>
<name>F4RN14_MELLP</name>
<keyword evidence="4" id="KW-1185">Reference proteome</keyword>
<feature type="compositionally biased region" description="Polar residues" evidence="1">
    <location>
        <begin position="48"/>
        <end position="62"/>
    </location>
</feature>
<dbReference type="KEGG" id="mlr:MELLADRAFT_87365"/>
<organism evidence="4">
    <name type="scientific">Melampsora larici-populina (strain 98AG31 / pathotype 3-4-7)</name>
    <name type="common">Poplar leaf rust fungus</name>
    <dbReference type="NCBI Taxonomy" id="747676"/>
    <lineage>
        <taxon>Eukaryota</taxon>
        <taxon>Fungi</taxon>
        <taxon>Dikarya</taxon>
        <taxon>Basidiomycota</taxon>
        <taxon>Pucciniomycotina</taxon>
        <taxon>Pucciniomycetes</taxon>
        <taxon>Pucciniales</taxon>
        <taxon>Melampsoraceae</taxon>
        <taxon>Melampsora</taxon>
    </lineage>
</organism>
<dbReference type="InParanoid" id="F4RN14"/>
<dbReference type="AlphaFoldDB" id="F4RN14"/>